<name>A0A4V2NVB7_9PROT</name>
<dbReference type="PANTHER" id="PTHR34700">
    <property type="entry name" value="POTASSIUM BINDING PROTEIN KBP"/>
    <property type="match status" value="1"/>
</dbReference>
<accession>A0A4V2NVB7</accession>
<dbReference type="InterPro" id="IPR018392">
    <property type="entry name" value="LysM"/>
</dbReference>
<gene>
    <name evidence="3" type="ORF">EZJ19_11855</name>
</gene>
<dbReference type="EMBL" id="SJZB01000042">
    <property type="protein sequence ID" value="TCJ12916.1"/>
    <property type="molecule type" value="Genomic_DNA"/>
</dbReference>
<evidence type="ECO:0000256" key="1">
    <source>
        <dbReference type="SAM" id="SignalP"/>
    </source>
</evidence>
<reference evidence="3 4" key="1">
    <citation type="submission" date="2019-03" db="EMBL/GenBank/DDBJ databases">
        <title>Genome sequence of Thiobacillaceae bacterium LSR1, a sulfur-oxidizing bacterium isolated from freshwater sediment.</title>
        <authorList>
            <person name="Li S."/>
        </authorList>
    </citation>
    <scope>NUCLEOTIDE SEQUENCE [LARGE SCALE GENOMIC DNA]</scope>
    <source>
        <strain evidence="3 4">LSR1</strain>
    </source>
</reference>
<keyword evidence="4" id="KW-1185">Reference proteome</keyword>
<feature type="signal peptide" evidence="1">
    <location>
        <begin position="1"/>
        <end position="24"/>
    </location>
</feature>
<dbReference type="RefSeq" id="WP_131447830.1">
    <property type="nucleotide sequence ID" value="NZ_SJZB01000042.1"/>
</dbReference>
<dbReference type="Pfam" id="PF01476">
    <property type="entry name" value="LysM"/>
    <property type="match status" value="1"/>
</dbReference>
<dbReference type="PANTHER" id="PTHR34700:SF4">
    <property type="entry name" value="PHAGE-LIKE ELEMENT PBSX PROTEIN XKDP"/>
    <property type="match status" value="1"/>
</dbReference>
<dbReference type="Proteomes" id="UP000295443">
    <property type="component" value="Unassembled WGS sequence"/>
</dbReference>
<feature type="chain" id="PRO_5020767829" evidence="1">
    <location>
        <begin position="25"/>
        <end position="373"/>
    </location>
</feature>
<keyword evidence="1" id="KW-0732">Signal</keyword>
<dbReference type="AlphaFoldDB" id="A0A4V2NVB7"/>
<comment type="caution">
    <text evidence="3">The sequence shown here is derived from an EMBL/GenBank/DDBJ whole genome shotgun (WGS) entry which is preliminary data.</text>
</comment>
<dbReference type="OrthoDB" id="9765158at2"/>
<protein>
    <submittedName>
        <fullName evidence="3">LysM domain-containing protein</fullName>
    </submittedName>
</protein>
<dbReference type="SUPFAM" id="SSF54106">
    <property type="entry name" value="LysM domain"/>
    <property type="match status" value="1"/>
</dbReference>
<evidence type="ECO:0000313" key="3">
    <source>
        <dbReference type="EMBL" id="TCJ12916.1"/>
    </source>
</evidence>
<evidence type="ECO:0000259" key="2">
    <source>
        <dbReference type="PROSITE" id="PS51782"/>
    </source>
</evidence>
<dbReference type="Gene3D" id="3.10.350.10">
    <property type="entry name" value="LysM domain"/>
    <property type="match status" value="1"/>
</dbReference>
<proteinExistence type="predicted"/>
<sequence length="373" mass="40913">MRTLALIVSLGISLSMALPVPATADVVKLREDAPDRHVVVKGDTLWDISAKFLKSPWLWPELWHVNDDHIKNPHLIYPGDVIYLVMTPDGPRLAKMETVKLSPTVHVEPITERDAIPPIPYATVEAFLRRPMLADAKDLAAAPKLIASEGGRVLAGTGDRIYADEITGDVMKWHVVRLGTPLKDPDSGEVLAHEVTYLGDAQVMTKGNPAKLEVTTSESEIQMGDHLIPAVIADKLDFEPHAPAKTVDGRIILTVKSDQVTGRYSTVILNKGKTDGLVPGDVLAVFHPGSKLGLKRALTPKDGYLNGMNERGNNAVFAEFNNSGAEQMPDKPTQLPDERTGLVMIYRVFDRVAYALVMESTHPIYLLDHVRNP</sequence>
<organism evidence="3 4">
    <name type="scientific">Parasulfuritortus cantonensis</name>
    <dbReference type="NCBI Taxonomy" id="2528202"/>
    <lineage>
        <taxon>Bacteria</taxon>
        <taxon>Pseudomonadati</taxon>
        <taxon>Pseudomonadota</taxon>
        <taxon>Betaproteobacteria</taxon>
        <taxon>Nitrosomonadales</taxon>
        <taxon>Thiobacillaceae</taxon>
        <taxon>Parasulfuritortus</taxon>
    </lineage>
</organism>
<feature type="domain" description="LysM" evidence="2">
    <location>
        <begin position="35"/>
        <end position="84"/>
    </location>
</feature>
<evidence type="ECO:0000313" key="4">
    <source>
        <dbReference type="Proteomes" id="UP000295443"/>
    </source>
</evidence>
<dbReference type="PROSITE" id="PS51782">
    <property type="entry name" value="LYSM"/>
    <property type="match status" value="1"/>
</dbReference>
<dbReference type="InterPro" id="IPR036779">
    <property type="entry name" value="LysM_dom_sf"/>
</dbReference>
<dbReference type="InterPro" id="IPR052196">
    <property type="entry name" value="Bact_Kbp"/>
</dbReference>
<dbReference type="CDD" id="cd00118">
    <property type="entry name" value="LysM"/>
    <property type="match status" value="1"/>
</dbReference>
<dbReference type="SMART" id="SM00257">
    <property type="entry name" value="LysM"/>
    <property type="match status" value="1"/>
</dbReference>